<evidence type="ECO:0000259" key="5">
    <source>
        <dbReference type="PROSITE" id="PS51123"/>
    </source>
</evidence>
<evidence type="ECO:0000256" key="2">
    <source>
        <dbReference type="ARBA" id="ARBA00023136"/>
    </source>
</evidence>
<accession>A0A0W0SNY5</accession>
<dbReference type="InterPro" id="IPR006665">
    <property type="entry name" value="OmpA-like"/>
</dbReference>
<gene>
    <name evidence="6" type="ORF">Lbru_1302</name>
</gene>
<dbReference type="Pfam" id="PF00691">
    <property type="entry name" value="OmpA"/>
    <property type="match status" value="1"/>
</dbReference>
<dbReference type="PRINTS" id="PR01023">
    <property type="entry name" value="NAFLGMOTY"/>
</dbReference>
<reference evidence="6 7" key="1">
    <citation type="submission" date="2015-11" db="EMBL/GenBank/DDBJ databases">
        <title>Genomic analysis of 38 Legionella species identifies large and diverse effector repertoires.</title>
        <authorList>
            <person name="Burstein D."/>
            <person name="Amaro F."/>
            <person name="Zusman T."/>
            <person name="Lifshitz Z."/>
            <person name="Cohen O."/>
            <person name="Gilbert J.A."/>
            <person name="Pupko T."/>
            <person name="Shuman H.A."/>
            <person name="Segal G."/>
        </authorList>
    </citation>
    <scope>NUCLEOTIDE SEQUENCE [LARGE SCALE GENOMIC DNA]</scope>
    <source>
        <strain evidence="6 7">ATCC 43878</strain>
    </source>
</reference>
<evidence type="ECO:0000256" key="4">
    <source>
        <dbReference type="PROSITE-ProRule" id="PRU00473"/>
    </source>
</evidence>
<dbReference type="PROSITE" id="PS51123">
    <property type="entry name" value="OMPA_2"/>
    <property type="match status" value="1"/>
</dbReference>
<name>A0A0W0SNY5_9GAMM</name>
<protein>
    <submittedName>
        <fullName evidence="6">Sodium-type flagellar protein</fullName>
    </submittedName>
</protein>
<dbReference type="InterPro" id="IPR050330">
    <property type="entry name" value="Bact_OuterMem_StrucFunc"/>
</dbReference>
<comment type="subcellular location">
    <subcellularLocation>
        <location evidence="1">Cell outer membrane</location>
    </subcellularLocation>
</comment>
<dbReference type="Gene3D" id="2.60.40.2540">
    <property type="match status" value="1"/>
</dbReference>
<proteinExistence type="predicted"/>
<dbReference type="Gene3D" id="3.30.1330.60">
    <property type="entry name" value="OmpA-like domain"/>
    <property type="match status" value="1"/>
</dbReference>
<dbReference type="GO" id="GO:0009279">
    <property type="term" value="C:cell outer membrane"/>
    <property type="evidence" value="ECO:0007669"/>
    <property type="project" value="UniProtKB-SubCell"/>
</dbReference>
<evidence type="ECO:0000313" key="6">
    <source>
        <dbReference type="EMBL" id="KTC85087.1"/>
    </source>
</evidence>
<comment type="caution">
    <text evidence="6">The sequence shown here is derived from an EMBL/GenBank/DDBJ whole genome shotgun (WGS) entry which is preliminary data.</text>
</comment>
<keyword evidence="6" id="KW-0969">Cilium</keyword>
<feature type="domain" description="OmpA-like" evidence="5">
    <location>
        <begin position="176"/>
        <end position="294"/>
    </location>
</feature>
<organism evidence="6 7">
    <name type="scientific">Legionella brunensis</name>
    <dbReference type="NCBI Taxonomy" id="29422"/>
    <lineage>
        <taxon>Bacteria</taxon>
        <taxon>Pseudomonadati</taxon>
        <taxon>Pseudomonadota</taxon>
        <taxon>Gammaproteobacteria</taxon>
        <taxon>Legionellales</taxon>
        <taxon>Legionellaceae</taxon>
        <taxon>Legionella</taxon>
    </lineage>
</organism>
<dbReference type="SUPFAM" id="SSF103088">
    <property type="entry name" value="OmpA-like"/>
    <property type="match status" value="1"/>
</dbReference>
<dbReference type="CDD" id="cd07185">
    <property type="entry name" value="OmpA_C-like"/>
    <property type="match status" value="1"/>
</dbReference>
<dbReference type="PANTHER" id="PTHR30329">
    <property type="entry name" value="STATOR ELEMENT OF FLAGELLAR MOTOR COMPLEX"/>
    <property type="match status" value="1"/>
</dbReference>
<dbReference type="InterPro" id="IPR006664">
    <property type="entry name" value="OMP_bac"/>
</dbReference>
<evidence type="ECO:0000256" key="1">
    <source>
        <dbReference type="ARBA" id="ARBA00004442"/>
    </source>
</evidence>
<dbReference type="PRINTS" id="PR01021">
    <property type="entry name" value="OMPADOMAIN"/>
</dbReference>
<dbReference type="PATRIC" id="fig|29422.6.peg.1379"/>
<sequence>MAFIRIVIQGLLKIAILCWLPINHVFATIHVDYASPMGEENWRMNGNPLRCGLSLTVPNYGIAYFEQYAAKPPHFILSKWQQVERQLPAVVYAAPPVWKPYGKSYFVSKTTVNPGQYGLYLPREPALKLLTYLAEGFQTKFEYRSEEGFPVTVVLSPIHFQEVYAKYQRCLGNLLPFDYASVRMSIIYFDSDSFELSDEAKQQLKKIARYCRADQLVKRVKIAGYTDDTGRKSYNNAVSEARAKAVANYLQSQGVHLERLSITWYGVKDPVAPNDTDSGKTLNRRVVVKIVKSNT</sequence>
<dbReference type="Proteomes" id="UP000054742">
    <property type="component" value="Unassembled WGS sequence"/>
</dbReference>
<dbReference type="InterPro" id="IPR041544">
    <property type="entry name" value="MotY_N"/>
</dbReference>
<dbReference type="RefSeq" id="WP_058441370.1">
    <property type="nucleotide sequence ID" value="NZ_CAAAHU010000006.1"/>
</dbReference>
<keyword evidence="6" id="KW-0282">Flagellum</keyword>
<dbReference type="PANTHER" id="PTHR30329:SF21">
    <property type="entry name" value="LIPOPROTEIN YIAD-RELATED"/>
    <property type="match status" value="1"/>
</dbReference>
<evidence type="ECO:0000313" key="7">
    <source>
        <dbReference type="Proteomes" id="UP000054742"/>
    </source>
</evidence>
<dbReference type="EMBL" id="LNXV01000008">
    <property type="protein sequence ID" value="KTC85087.1"/>
    <property type="molecule type" value="Genomic_DNA"/>
</dbReference>
<keyword evidence="3" id="KW-0998">Cell outer membrane</keyword>
<dbReference type="AlphaFoldDB" id="A0A0W0SNY5"/>
<evidence type="ECO:0000256" key="3">
    <source>
        <dbReference type="ARBA" id="ARBA00023237"/>
    </source>
</evidence>
<dbReference type="Pfam" id="PF18393">
    <property type="entry name" value="MotY_N"/>
    <property type="match status" value="1"/>
</dbReference>
<keyword evidence="2 4" id="KW-0472">Membrane</keyword>
<keyword evidence="6" id="KW-0966">Cell projection</keyword>
<dbReference type="OrthoDB" id="6905929at2"/>
<dbReference type="InterPro" id="IPR036737">
    <property type="entry name" value="OmpA-like_sf"/>
</dbReference>
<keyword evidence="7" id="KW-1185">Reference proteome</keyword>
<dbReference type="STRING" id="29422.Lbru_1302"/>